<dbReference type="CDD" id="cd04301">
    <property type="entry name" value="NAT_SF"/>
    <property type="match status" value="1"/>
</dbReference>
<feature type="domain" description="N-acetyltransferase" evidence="1">
    <location>
        <begin position="18"/>
        <end position="173"/>
    </location>
</feature>
<proteinExistence type="predicted"/>
<dbReference type="InterPro" id="IPR000182">
    <property type="entry name" value="GNAT_dom"/>
</dbReference>
<dbReference type="GO" id="GO:0016747">
    <property type="term" value="F:acyltransferase activity, transferring groups other than amino-acyl groups"/>
    <property type="evidence" value="ECO:0007669"/>
    <property type="project" value="InterPro"/>
</dbReference>
<dbReference type="Gene3D" id="3.40.630.30">
    <property type="match status" value="1"/>
</dbReference>
<dbReference type="OrthoDB" id="4256927at2"/>
<organism evidence="2 3">
    <name type="scientific">Rubrobacter taiwanensis</name>
    <dbReference type="NCBI Taxonomy" id="185139"/>
    <lineage>
        <taxon>Bacteria</taxon>
        <taxon>Bacillati</taxon>
        <taxon>Actinomycetota</taxon>
        <taxon>Rubrobacteria</taxon>
        <taxon>Rubrobacterales</taxon>
        <taxon>Rubrobacteraceae</taxon>
        <taxon>Rubrobacter</taxon>
    </lineage>
</organism>
<dbReference type="EMBL" id="SKBU01000006">
    <property type="protein sequence ID" value="TCJ19921.1"/>
    <property type="molecule type" value="Genomic_DNA"/>
</dbReference>
<dbReference type="InterPro" id="IPR016181">
    <property type="entry name" value="Acyl_CoA_acyltransferase"/>
</dbReference>
<evidence type="ECO:0000313" key="3">
    <source>
        <dbReference type="Proteomes" id="UP000295244"/>
    </source>
</evidence>
<dbReference type="Pfam" id="PF13302">
    <property type="entry name" value="Acetyltransf_3"/>
    <property type="match status" value="1"/>
</dbReference>
<reference evidence="2 3" key="1">
    <citation type="submission" date="2019-03" db="EMBL/GenBank/DDBJ databases">
        <title>Whole genome sequence of a novel Rubrobacter taiwanensis strain, isolated from Yellowstone National Park.</title>
        <authorList>
            <person name="Freed S."/>
            <person name="Ramaley R.F."/>
            <person name="Kyndt J.A."/>
        </authorList>
    </citation>
    <scope>NUCLEOTIDE SEQUENCE [LARGE SCALE GENOMIC DNA]</scope>
    <source>
        <strain evidence="2 3">Yellowstone</strain>
    </source>
</reference>
<dbReference type="AlphaFoldDB" id="A0A4R1BQN9"/>
<comment type="caution">
    <text evidence="2">The sequence shown here is derived from an EMBL/GenBank/DDBJ whole genome shotgun (WGS) entry which is preliminary data.</text>
</comment>
<sequence>MSRPLSEHEVRLRDGTAVSVRPIRREDTEALRRFYGRLSEETIHQRFFGPYPELDEERARYFTHLDGERRFALVALDPENPGEIIGVTRYDRDEDDQSRAEYAVVVEDAWQGRGLGTALTRAIVDEARERGVLCLHALVLPENRRMVRVLQGLGLPELVRWQDGVELFEIDLRPDG</sequence>
<gene>
    <name evidence="2" type="ORF">E0L93_02915</name>
</gene>
<evidence type="ECO:0000313" key="2">
    <source>
        <dbReference type="EMBL" id="TCJ19921.1"/>
    </source>
</evidence>
<keyword evidence="3" id="KW-1185">Reference proteome</keyword>
<name>A0A4R1BQN9_9ACTN</name>
<dbReference type="SUPFAM" id="SSF55729">
    <property type="entry name" value="Acyl-CoA N-acyltransferases (Nat)"/>
    <property type="match status" value="1"/>
</dbReference>
<dbReference type="PROSITE" id="PS51186">
    <property type="entry name" value="GNAT"/>
    <property type="match status" value="1"/>
</dbReference>
<evidence type="ECO:0000259" key="1">
    <source>
        <dbReference type="PROSITE" id="PS51186"/>
    </source>
</evidence>
<dbReference type="Proteomes" id="UP000295244">
    <property type="component" value="Unassembled WGS sequence"/>
</dbReference>
<keyword evidence="2" id="KW-0808">Transferase</keyword>
<accession>A0A4R1BQN9</accession>
<protein>
    <submittedName>
        <fullName evidence="2">GNAT family N-acetyltransferase</fullName>
    </submittedName>
</protein>